<dbReference type="InterPro" id="IPR010114">
    <property type="entry name" value="Transcript_reg_NtrC"/>
</dbReference>
<protein>
    <recommendedName>
        <fullName evidence="2 15">DNA-binding transcriptional regulator NtrC</fullName>
    </recommendedName>
    <alternativeName>
        <fullName evidence="15">Nitrogen regulation protein NR(I)</fullName>
    </alternativeName>
</protein>
<keyword evidence="3 15" id="KW-0963">Cytoplasm</keyword>
<dbReference type="SMART" id="SM00448">
    <property type="entry name" value="REC"/>
    <property type="match status" value="1"/>
</dbReference>
<accession>A0A327WUA1</accession>
<dbReference type="SMART" id="SM00382">
    <property type="entry name" value="AAA"/>
    <property type="match status" value="1"/>
</dbReference>
<evidence type="ECO:0000259" key="17">
    <source>
        <dbReference type="PROSITE" id="PS50110"/>
    </source>
</evidence>
<dbReference type="GO" id="GO:0005737">
    <property type="term" value="C:cytoplasm"/>
    <property type="evidence" value="ECO:0007669"/>
    <property type="project" value="UniProtKB-SubCell"/>
</dbReference>
<dbReference type="PROSITE" id="PS50110">
    <property type="entry name" value="RESPONSE_REGULATORY"/>
    <property type="match status" value="1"/>
</dbReference>
<dbReference type="PANTHER" id="PTHR32071">
    <property type="entry name" value="TRANSCRIPTIONAL REGULATORY PROTEIN"/>
    <property type="match status" value="1"/>
</dbReference>
<evidence type="ECO:0000256" key="9">
    <source>
        <dbReference type="ARBA" id="ARBA00023015"/>
    </source>
</evidence>
<evidence type="ECO:0000256" key="7">
    <source>
        <dbReference type="ARBA" id="ARBA00022840"/>
    </source>
</evidence>
<proteinExistence type="predicted"/>
<dbReference type="AlphaFoldDB" id="A0A327WUA1"/>
<dbReference type="Gene3D" id="3.40.50.2300">
    <property type="match status" value="1"/>
</dbReference>
<evidence type="ECO:0000259" key="16">
    <source>
        <dbReference type="PROSITE" id="PS50045"/>
    </source>
</evidence>
<dbReference type="Gene3D" id="1.10.10.60">
    <property type="entry name" value="Homeodomain-like"/>
    <property type="match status" value="1"/>
</dbReference>
<dbReference type="Pfam" id="PF00072">
    <property type="entry name" value="Response_reg"/>
    <property type="match status" value="1"/>
</dbReference>
<name>A0A327WUA1_9GAMM</name>
<dbReference type="SUPFAM" id="SSF46689">
    <property type="entry name" value="Homeodomain-like"/>
    <property type="match status" value="1"/>
</dbReference>
<evidence type="ECO:0000313" key="19">
    <source>
        <dbReference type="EMBL" id="RUO22875.1"/>
    </source>
</evidence>
<dbReference type="InterPro" id="IPR002197">
    <property type="entry name" value="HTH_Fis"/>
</dbReference>
<dbReference type="FunFam" id="1.10.8.60:FF:000014">
    <property type="entry name" value="DNA-binding transcriptional regulator NtrC"/>
    <property type="match status" value="1"/>
</dbReference>
<comment type="subcellular location">
    <subcellularLocation>
        <location evidence="1 15">Cytoplasm</location>
    </subcellularLocation>
</comment>
<evidence type="ECO:0000256" key="11">
    <source>
        <dbReference type="ARBA" id="ARBA00023159"/>
    </source>
</evidence>
<dbReference type="PROSITE" id="PS50045">
    <property type="entry name" value="SIGMA54_INTERACT_4"/>
    <property type="match status" value="1"/>
</dbReference>
<dbReference type="InterPro" id="IPR025943">
    <property type="entry name" value="Sigma_54_int_dom_ATP-bd_2"/>
</dbReference>
<evidence type="ECO:0000256" key="1">
    <source>
        <dbReference type="ARBA" id="ARBA00004496"/>
    </source>
</evidence>
<reference evidence="18 20" key="2">
    <citation type="submission" date="2018-06" db="EMBL/GenBank/DDBJ databases">
        <title>Genomic Encyclopedia of Type Strains, Phase III (KMG-III): the genomes of soil and plant-associated and newly described type strains.</title>
        <authorList>
            <person name="Whitman W."/>
        </authorList>
    </citation>
    <scope>NUCLEOTIDE SEQUENCE [LARGE SCALE GENOMIC DNA]</scope>
    <source>
        <strain evidence="18 20">CGMCC 1.15366</strain>
    </source>
</reference>
<dbReference type="InterPro" id="IPR002078">
    <property type="entry name" value="Sigma_54_int"/>
</dbReference>
<dbReference type="GO" id="GO:0005524">
    <property type="term" value="F:ATP binding"/>
    <property type="evidence" value="ECO:0007669"/>
    <property type="project" value="UniProtKB-KW"/>
</dbReference>
<dbReference type="NCBIfam" id="NF008176">
    <property type="entry name" value="PRK10923.1"/>
    <property type="match status" value="1"/>
</dbReference>
<keyword evidence="6 15" id="KW-0547">Nucleotide-binding</keyword>
<organism evidence="18 20">
    <name type="scientific">Aliidiomarina maris</name>
    <dbReference type="NCBI Taxonomy" id="531312"/>
    <lineage>
        <taxon>Bacteria</taxon>
        <taxon>Pseudomonadati</taxon>
        <taxon>Pseudomonadota</taxon>
        <taxon>Gammaproteobacteria</taxon>
        <taxon>Alteromonadales</taxon>
        <taxon>Idiomarinaceae</taxon>
        <taxon>Aliidiomarina</taxon>
    </lineage>
</organism>
<evidence type="ECO:0000256" key="3">
    <source>
        <dbReference type="ARBA" id="ARBA00022490"/>
    </source>
</evidence>
<dbReference type="NCBIfam" id="TIGR01818">
    <property type="entry name" value="ntrC"/>
    <property type="match status" value="1"/>
</dbReference>
<reference evidence="19 21" key="1">
    <citation type="journal article" date="2018" name="Front. Microbiol.">
        <title>Genome-Based Analysis Reveals the Taxonomy and Diversity of the Family Idiomarinaceae.</title>
        <authorList>
            <person name="Liu Y."/>
            <person name="Lai Q."/>
            <person name="Shao Z."/>
        </authorList>
    </citation>
    <scope>NUCLEOTIDE SEQUENCE [LARGE SCALE GENOMIC DNA]</scope>
    <source>
        <strain evidence="19 21">CF12-14</strain>
    </source>
</reference>
<dbReference type="PROSITE" id="PS00688">
    <property type="entry name" value="SIGMA54_INTERACT_3"/>
    <property type="match status" value="1"/>
</dbReference>
<evidence type="ECO:0000256" key="8">
    <source>
        <dbReference type="ARBA" id="ARBA00023012"/>
    </source>
</evidence>
<feature type="domain" description="Response regulatory" evidence="17">
    <location>
        <begin position="5"/>
        <end position="119"/>
    </location>
</feature>
<feature type="modified residue" description="4-aspartylphosphate" evidence="14">
    <location>
        <position position="54"/>
    </location>
</feature>
<dbReference type="PROSITE" id="PS00676">
    <property type="entry name" value="SIGMA54_INTERACT_2"/>
    <property type="match status" value="1"/>
</dbReference>
<dbReference type="CDD" id="cd00009">
    <property type="entry name" value="AAA"/>
    <property type="match status" value="1"/>
</dbReference>
<dbReference type="PANTHER" id="PTHR32071:SF95">
    <property type="entry name" value="DNA-BINDING TRANSCRIPTIONAL REGULATOR NTRC"/>
    <property type="match status" value="1"/>
</dbReference>
<dbReference type="EMBL" id="QLMD01000009">
    <property type="protein sequence ID" value="RAJ96347.1"/>
    <property type="molecule type" value="Genomic_DNA"/>
</dbReference>
<keyword evidence="13 15" id="KW-0535">Nitrogen fixation</keyword>
<evidence type="ECO:0000256" key="6">
    <source>
        <dbReference type="ARBA" id="ARBA00022741"/>
    </source>
</evidence>
<keyword evidence="4 15" id="KW-0678">Repressor</keyword>
<dbReference type="PRINTS" id="PR01590">
    <property type="entry name" value="HTHFIS"/>
</dbReference>
<feature type="domain" description="Sigma-54 factor interaction" evidence="16">
    <location>
        <begin position="140"/>
        <end position="369"/>
    </location>
</feature>
<dbReference type="InterPro" id="IPR001789">
    <property type="entry name" value="Sig_transdc_resp-reg_receiver"/>
</dbReference>
<dbReference type="GO" id="GO:0006808">
    <property type="term" value="P:regulation of nitrogen utilization"/>
    <property type="evidence" value="ECO:0007669"/>
    <property type="project" value="UniProtKB-UniRule"/>
</dbReference>
<dbReference type="CDD" id="cd19919">
    <property type="entry name" value="REC_NtrC"/>
    <property type="match status" value="1"/>
</dbReference>
<dbReference type="InterPro" id="IPR027417">
    <property type="entry name" value="P-loop_NTPase"/>
</dbReference>
<evidence type="ECO:0000256" key="14">
    <source>
        <dbReference type="PROSITE-ProRule" id="PRU00169"/>
    </source>
</evidence>
<evidence type="ECO:0000256" key="2">
    <source>
        <dbReference type="ARBA" id="ARBA00019059"/>
    </source>
</evidence>
<keyword evidence="21" id="KW-1185">Reference proteome</keyword>
<evidence type="ECO:0000256" key="10">
    <source>
        <dbReference type="ARBA" id="ARBA00023125"/>
    </source>
</evidence>
<keyword evidence="11 15" id="KW-0010">Activator</keyword>
<keyword evidence="7 15" id="KW-0067">ATP-binding</keyword>
<evidence type="ECO:0000256" key="5">
    <source>
        <dbReference type="ARBA" id="ARBA00022553"/>
    </source>
</evidence>
<dbReference type="InterPro" id="IPR025944">
    <property type="entry name" value="Sigma_54_int_dom_CS"/>
</dbReference>
<evidence type="ECO:0000313" key="18">
    <source>
        <dbReference type="EMBL" id="RAJ96347.1"/>
    </source>
</evidence>
<dbReference type="Pfam" id="PF25601">
    <property type="entry name" value="AAA_lid_14"/>
    <property type="match status" value="1"/>
</dbReference>
<comment type="caution">
    <text evidence="18">The sequence shown here is derived from an EMBL/GenBank/DDBJ whole genome shotgun (WGS) entry which is preliminary data.</text>
</comment>
<dbReference type="Gene3D" id="1.10.8.60">
    <property type="match status" value="1"/>
</dbReference>
<dbReference type="GO" id="GO:0043565">
    <property type="term" value="F:sequence-specific DNA binding"/>
    <property type="evidence" value="ECO:0007669"/>
    <property type="project" value="InterPro"/>
</dbReference>
<keyword evidence="8 15" id="KW-0902">Two-component regulatory system</keyword>
<dbReference type="InterPro" id="IPR058031">
    <property type="entry name" value="AAA_lid_NorR"/>
</dbReference>
<keyword evidence="5 14" id="KW-0597">Phosphoprotein</keyword>
<keyword evidence="12 15" id="KW-0804">Transcription</keyword>
<comment type="function">
    <text evidence="15">Member of the two-component regulatory system NtrB/NtrC, which controls expression of the nitrogen-regulated (ntr) genes in response to nitrogen limitation. Phosphorylated NtrC binds directly to DNA and stimulates the formation of open promoter-sigma54-RNA polymerase complexes.</text>
</comment>
<evidence type="ECO:0000256" key="13">
    <source>
        <dbReference type="ARBA" id="ARBA00023231"/>
    </source>
</evidence>
<evidence type="ECO:0000256" key="12">
    <source>
        <dbReference type="ARBA" id="ARBA00023163"/>
    </source>
</evidence>
<dbReference type="GO" id="GO:0006355">
    <property type="term" value="P:regulation of DNA-templated transcription"/>
    <property type="evidence" value="ECO:0007669"/>
    <property type="project" value="InterPro"/>
</dbReference>
<dbReference type="Proteomes" id="UP000249203">
    <property type="component" value="Unassembled WGS sequence"/>
</dbReference>
<evidence type="ECO:0000256" key="15">
    <source>
        <dbReference type="RuleBase" id="RU365013"/>
    </source>
</evidence>
<gene>
    <name evidence="15 19" type="primary">ntrC</name>
    <name evidence="18" type="ORF">B0I24_10928</name>
    <name evidence="19" type="ORF">CWE07_10380</name>
</gene>
<dbReference type="InterPro" id="IPR011006">
    <property type="entry name" value="CheY-like_superfamily"/>
</dbReference>
<dbReference type="InterPro" id="IPR009057">
    <property type="entry name" value="Homeodomain-like_sf"/>
</dbReference>
<dbReference type="SUPFAM" id="SSF52540">
    <property type="entry name" value="P-loop containing nucleoside triphosphate hydrolases"/>
    <property type="match status" value="1"/>
</dbReference>
<dbReference type="FunFam" id="3.40.50.300:FF:000006">
    <property type="entry name" value="DNA-binding transcriptional regulator NtrC"/>
    <property type="match status" value="1"/>
</dbReference>
<dbReference type="GO" id="GO:0000156">
    <property type="term" value="F:phosphorelay response regulator activity"/>
    <property type="evidence" value="ECO:0007669"/>
    <property type="project" value="UniProtKB-UniRule"/>
</dbReference>
<dbReference type="Proteomes" id="UP000287865">
    <property type="component" value="Unassembled WGS sequence"/>
</dbReference>
<dbReference type="EMBL" id="PIPK01000009">
    <property type="protein sequence ID" value="RUO22875.1"/>
    <property type="molecule type" value="Genomic_DNA"/>
</dbReference>
<dbReference type="RefSeq" id="WP_111569754.1">
    <property type="nucleotide sequence ID" value="NZ_PIPK01000009.1"/>
</dbReference>
<dbReference type="SUPFAM" id="SSF52172">
    <property type="entry name" value="CheY-like"/>
    <property type="match status" value="1"/>
</dbReference>
<evidence type="ECO:0000256" key="4">
    <source>
        <dbReference type="ARBA" id="ARBA00022491"/>
    </source>
</evidence>
<keyword evidence="9 15" id="KW-0805">Transcription regulation</keyword>
<sequence length="466" mass="51624">MSSQSIWIVDDDDSMRWVLERAFSEKKWQVKVFSRAQDALDAGTQSWPNVLLTDVRMPDMDGMTLLQQLKQRAPQLPVLVMTAHSDLDSAVSAFKGGAFEYLAKPFDLNEVLEVAERAAERLKSAATAKPNKAIEQVSDLIGEAPAMQEVFRAIGKLSGSSVSVLITGPSGTGKELVAHALHKHSRRAEQPFVALNMAAIPSELIESELFGHEKGAFTGATNKRPGRFSQAHGGTLFLDEIGDMPLSVQTRLLRVLAEGQFYPVGSHQLVKVDVRIVAATHQNLLQAVADGRFREDLYHRLNVIHLRLPPLAERREDIPALAHYFLQRAANELQTPVKVLNKDTQHALERAPWPGNVRQLENTCRWLMVMAPGEEIRPQDLPTDIVAGTLNGQIRQDTGSVSWQQVLGDSLREAFASEPDSGFSPFEDEFNQTAMKIALEITGGHRQRAAKILGWGRNTLSRKLKS</sequence>
<dbReference type="FunFam" id="3.40.50.2300:FF:000018">
    <property type="entry name" value="DNA-binding transcriptional regulator NtrC"/>
    <property type="match status" value="1"/>
</dbReference>
<dbReference type="Gene3D" id="3.40.50.300">
    <property type="entry name" value="P-loop containing nucleotide triphosphate hydrolases"/>
    <property type="match status" value="1"/>
</dbReference>
<dbReference type="InterPro" id="IPR003593">
    <property type="entry name" value="AAA+_ATPase"/>
</dbReference>
<dbReference type="Pfam" id="PF00158">
    <property type="entry name" value="Sigma54_activat"/>
    <property type="match status" value="1"/>
</dbReference>
<dbReference type="Pfam" id="PF02954">
    <property type="entry name" value="HTH_8"/>
    <property type="match status" value="1"/>
</dbReference>
<dbReference type="OrthoDB" id="9804019at2"/>
<keyword evidence="10 15" id="KW-0238">DNA-binding</keyword>
<evidence type="ECO:0000313" key="20">
    <source>
        <dbReference type="Proteomes" id="UP000249203"/>
    </source>
</evidence>
<evidence type="ECO:0000313" key="21">
    <source>
        <dbReference type="Proteomes" id="UP000287865"/>
    </source>
</evidence>